<proteinExistence type="predicted"/>
<evidence type="ECO:0000313" key="1">
    <source>
        <dbReference type="EMBL" id="CAB4121414.1"/>
    </source>
</evidence>
<organism evidence="1">
    <name type="scientific">uncultured Caudovirales phage</name>
    <dbReference type="NCBI Taxonomy" id="2100421"/>
    <lineage>
        <taxon>Viruses</taxon>
        <taxon>Duplodnaviria</taxon>
        <taxon>Heunggongvirae</taxon>
        <taxon>Uroviricota</taxon>
        <taxon>Caudoviricetes</taxon>
        <taxon>Peduoviridae</taxon>
        <taxon>Maltschvirus</taxon>
        <taxon>Maltschvirus maltsch</taxon>
    </lineage>
</organism>
<gene>
    <name evidence="1" type="ORF">UFOVP12_48</name>
</gene>
<sequence>MFKGLLLWMKRLWNQTGKSSLASEIKPEVVAPKPVPKKKVSVKKTQPVLAKKKPAIKKTVKK</sequence>
<dbReference type="EMBL" id="LR796146">
    <property type="protein sequence ID" value="CAB4121414.1"/>
    <property type="molecule type" value="Genomic_DNA"/>
</dbReference>
<reference evidence="1" key="1">
    <citation type="submission" date="2020-04" db="EMBL/GenBank/DDBJ databases">
        <authorList>
            <person name="Chiriac C."/>
            <person name="Salcher M."/>
            <person name="Ghai R."/>
            <person name="Kavagutti S V."/>
        </authorList>
    </citation>
    <scope>NUCLEOTIDE SEQUENCE</scope>
</reference>
<accession>A0A6J5KHB2</accession>
<protein>
    <submittedName>
        <fullName evidence="1">Uncharacterized protein</fullName>
    </submittedName>
</protein>
<name>A0A6J5KHB2_9CAUD</name>